<proteinExistence type="predicted"/>
<protein>
    <submittedName>
        <fullName evidence="1">Uncharacterized protein</fullName>
    </submittedName>
</protein>
<sequence length="466" mass="51507">MTETHDQAMHYVYQQVLQRLLEHMTQAQRASVQLLVQRLLVVAGGQEYVGNVRVLVLHGVDRRSAHLLACLRAAQLSIALRHGATFRLRVLAARLPTLDDTALALHDRCFSALFLHDDPRVELLRADGGRLGPFGARQACSAEQLTETGNAWLLFGHLVGGQPDALLGARGYLELANGLGQALMEEAGEQILISAEPFAQRHRLLAWGRRCLRHTVEVAHALTPHNVLAAGLEQLGKVLADPWQPPTSPVLRQPGGEPRLVMVEDLLRHPDDGELLDRMLGRQDALGRHAQGPSGLFDPLPLAHLHGLKAQYLNQRSYREGTQAFFQRFGQPSVAWPQGRALRSEAQARLAGAYDVNEAQLVCQLFTPFEAQGHNLETFVLRCHPGMRVALPYLHRALQGLPCPEPVSQWLVETSGLQLTQLRGVYAGTLSLHARRLFQLLGRRDQWLRPLSASPSGGFAPLRAVD</sequence>
<gene>
    <name evidence="1" type="ORF">H4C75_09695</name>
</gene>
<comment type="caution">
    <text evidence="1">The sequence shown here is derived from an EMBL/GenBank/DDBJ whole genome shotgun (WGS) entry which is preliminary data.</text>
</comment>
<dbReference type="EMBL" id="JACGDE010000005">
    <property type="protein sequence ID" value="MBA6065035.1"/>
    <property type="molecule type" value="Genomic_DNA"/>
</dbReference>
<reference evidence="1 2" key="1">
    <citation type="submission" date="2020-07" db="EMBL/GenBank/DDBJ databases">
        <title>Diversity of carbapenemase encoding genes among Pseudomonas putida group clinical isolates in a tertiary Brazilian hospital.</title>
        <authorList>
            <person name="Alberto-Lei F."/>
            <person name="Nodari C.S."/>
            <person name="Streling A.P."/>
            <person name="Paulino J.T."/>
            <person name="Bessa-Neto F.O."/>
            <person name="Cayo R."/>
            <person name="Gales A.C."/>
        </authorList>
    </citation>
    <scope>NUCLEOTIDE SEQUENCE [LARGE SCALE GENOMIC DNA]</scope>
    <source>
        <strain evidence="1 2">14802</strain>
    </source>
</reference>
<accession>A0A7W2JTZ2</accession>
<dbReference type="Proteomes" id="UP000541770">
    <property type="component" value="Unassembled WGS sequence"/>
</dbReference>
<dbReference type="RefSeq" id="WP_069017759.1">
    <property type="nucleotide sequence ID" value="NZ_BQIL01000011.1"/>
</dbReference>
<organism evidence="1 2">
    <name type="scientific">Pseudomonas mosselii</name>
    <dbReference type="NCBI Taxonomy" id="78327"/>
    <lineage>
        <taxon>Bacteria</taxon>
        <taxon>Pseudomonadati</taxon>
        <taxon>Pseudomonadota</taxon>
        <taxon>Gammaproteobacteria</taxon>
        <taxon>Pseudomonadales</taxon>
        <taxon>Pseudomonadaceae</taxon>
        <taxon>Pseudomonas</taxon>
    </lineage>
</organism>
<dbReference type="AlphaFoldDB" id="A0A7W2JTZ2"/>
<evidence type="ECO:0000313" key="1">
    <source>
        <dbReference type="EMBL" id="MBA6065035.1"/>
    </source>
</evidence>
<evidence type="ECO:0000313" key="2">
    <source>
        <dbReference type="Proteomes" id="UP000541770"/>
    </source>
</evidence>
<name>A0A7W2JTZ2_9PSED</name>